<accession>A0A1E4TEZ7</accession>
<dbReference type="EMBL" id="KV453842">
    <property type="protein sequence ID" value="ODV90326.1"/>
    <property type="molecule type" value="Genomic_DNA"/>
</dbReference>
<proteinExistence type="predicted"/>
<evidence type="ECO:0000313" key="3">
    <source>
        <dbReference type="Proteomes" id="UP000095023"/>
    </source>
</evidence>
<name>A0A1E4TEZ7_9ASCO</name>
<protein>
    <submittedName>
        <fullName evidence="2">Uncharacterized protein</fullName>
    </submittedName>
</protein>
<feature type="compositionally biased region" description="Basic and acidic residues" evidence="1">
    <location>
        <begin position="44"/>
        <end position="60"/>
    </location>
</feature>
<dbReference type="Proteomes" id="UP000095023">
    <property type="component" value="Unassembled WGS sequence"/>
</dbReference>
<keyword evidence="3" id="KW-1185">Reference proteome</keyword>
<reference evidence="3" key="1">
    <citation type="submission" date="2016-02" db="EMBL/GenBank/DDBJ databases">
        <title>Comparative genomics of biotechnologically important yeasts.</title>
        <authorList>
            <consortium name="DOE Joint Genome Institute"/>
            <person name="Riley R."/>
            <person name="Haridas S."/>
            <person name="Wolfe K.H."/>
            <person name="Lopes M.R."/>
            <person name="Hittinger C.T."/>
            <person name="Goker M."/>
            <person name="Salamov A."/>
            <person name="Wisecaver J."/>
            <person name="Long T.M."/>
            <person name="Aerts A.L."/>
            <person name="Barry K."/>
            <person name="Choi C."/>
            <person name="Clum A."/>
            <person name="Coughlan A.Y."/>
            <person name="Deshpande S."/>
            <person name="Douglass A.P."/>
            <person name="Hanson S.J."/>
            <person name="Klenk H.-P."/>
            <person name="Labutti K."/>
            <person name="Lapidus A."/>
            <person name="Lindquist E."/>
            <person name="Lipzen A."/>
            <person name="Meier-Kolthoff J.P."/>
            <person name="Ohm R.A."/>
            <person name="Otillar R.P."/>
            <person name="Pangilinan J."/>
            <person name="Peng Y."/>
            <person name="Rokas A."/>
            <person name="Rosa C.A."/>
            <person name="Scheuner C."/>
            <person name="Sibirny A.A."/>
            <person name="Slot J.C."/>
            <person name="Stielow J.B."/>
            <person name="Sun H."/>
            <person name="Kurtzman C.P."/>
            <person name="Blackwell M."/>
            <person name="Jeffries T.W."/>
            <person name="Grigoriev I.V."/>
        </authorList>
    </citation>
    <scope>NUCLEOTIDE SEQUENCE [LARGE SCALE GENOMIC DNA]</scope>
    <source>
        <strain evidence="3">NRRL Y-17796</strain>
    </source>
</reference>
<dbReference type="AlphaFoldDB" id="A0A1E4TEZ7"/>
<evidence type="ECO:0000256" key="1">
    <source>
        <dbReference type="SAM" id="MobiDB-lite"/>
    </source>
</evidence>
<organism evidence="2 3">
    <name type="scientific">Tortispora caseinolytica NRRL Y-17796</name>
    <dbReference type="NCBI Taxonomy" id="767744"/>
    <lineage>
        <taxon>Eukaryota</taxon>
        <taxon>Fungi</taxon>
        <taxon>Dikarya</taxon>
        <taxon>Ascomycota</taxon>
        <taxon>Saccharomycotina</taxon>
        <taxon>Trigonopsidomycetes</taxon>
        <taxon>Trigonopsidales</taxon>
        <taxon>Trigonopsidaceae</taxon>
        <taxon>Tortispora</taxon>
    </lineage>
</organism>
<evidence type="ECO:0000313" key="2">
    <source>
        <dbReference type="EMBL" id="ODV90326.1"/>
    </source>
</evidence>
<sequence>MSLSVITRVSIQSSAHPIPTVSPRKSSWIQTAGRQNKPDAFVSDGRRETRIGTEGYDPGK</sequence>
<feature type="compositionally biased region" description="Polar residues" evidence="1">
    <location>
        <begin position="23"/>
        <end position="34"/>
    </location>
</feature>
<gene>
    <name evidence="2" type="ORF">CANCADRAFT_2055</name>
</gene>
<feature type="region of interest" description="Disordered" evidence="1">
    <location>
        <begin position="15"/>
        <end position="60"/>
    </location>
</feature>